<dbReference type="PANTHER" id="PTHR30419">
    <property type="entry name" value="HTH-TYPE TRANSCRIPTIONAL REGULATOR YBHD"/>
    <property type="match status" value="1"/>
</dbReference>
<dbReference type="RefSeq" id="WP_124081976.1">
    <property type="nucleotide sequence ID" value="NZ_UWPJ01000039.1"/>
</dbReference>
<evidence type="ECO:0000256" key="2">
    <source>
        <dbReference type="ARBA" id="ARBA00023015"/>
    </source>
</evidence>
<dbReference type="InterPro" id="IPR036390">
    <property type="entry name" value="WH_DNA-bd_sf"/>
</dbReference>
<name>A0A3P4B8Q3_9BURK</name>
<evidence type="ECO:0000256" key="1">
    <source>
        <dbReference type="ARBA" id="ARBA00009437"/>
    </source>
</evidence>
<gene>
    <name evidence="6" type="primary">gbpR_25</name>
    <name evidence="6" type="ORF">PIGHUM_04531</name>
</gene>
<dbReference type="InterPro" id="IPR000847">
    <property type="entry name" value="LysR_HTH_N"/>
</dbReference>
<comment type="similarity">
    <text evidence="1">Belongs to the LysR transcriptional regulatory family.</text>
</comment>
<keyword evidence="2" id="KW-0805">Transcription regulation</keyword>
<dbReference type="EMBL" id="UWPJ01000039">
    <property type="protein sequence ID" value="VCU72432.1"/>
    <property type="molecule type" value="Genomic_DNA"/>
</dbReference>
<sequence>MIAPDHLVAKLRFRHLRLLKEVQATGSLRAAGQALNLTQPAISKALTEIENAFGFALFVRTARGLTPTEQGKVVLRGATLLLEELDHLRSEAVAVDRFAAQIRIGAPPFLAQTYLPGVIARLVNQALPVRVQLLEDRVPPLIDALRRGELDALITTFPLQMLESDAAAFEYVKLFEVQFAVVAPPGHPLVRARRVDWARLSREPWVMPTEGSMGRKLIEDCFTHAGLPMPLPAIESTSPTTSVQLVGAGLGIGIIPDVELLHHSALRAGTVKQIRVAPEPPASVVALIVRKGPVNSRVVLLKEALELQLT</sequence>
<dbReference type="PRINTS" id="PR00039">
    <property type="entry name" value="HTHLYSR"/>
</dbReference>
<evidence type="ECO:0000313" key="7">
    <source>
        <dbReference type="Proteomes" id="UP000277294"/>
    </source>
</evidence>
<dbReference type="Pfam" id="PF03466">
    <property type="entry name" value="LysR_substrate"/>
    <property type="match status" value="1"/>
</dbReference>
<protein>
    <submittedName>
        <fullName evidence="6">HTH-type transcriptional regulator GbpR</fullName>
    </submittedName>
</protein>
<dbReference type="PROSITE" id="PS50931">
    <property type="entry name" value="HTH_LYSR"/>
    <property type="match status" value="1"/>
</dbReference>
<dbReference type="SUPFAM" id="SSF46785">
    <property type="entry name" value="Winged helix' DNA-binding domain"/>
    <property type="match status" value="1"/>
</dbReference>
<keyword evidence="3" id="KW-0238">DNA-binding</keyword>
<dbReference type="Gene3D" id="3.40.190.10">
    <property type="entry name" value="Periplasmic binding protein-like II"/>
    <property type="match status" value="2"/>
</dbReference>
<evidence type="ECO:0000256" key="4">
    <source>
        <dbReference type="ARBA" id="ARBA00023163"/>
    </source>
</evidence>
<keyword evidence="7" id="KW-1185">Reference proteome</keyword>
<dbReference type="PANTHER" id="PTHR30419:SF8">
    <property type="entry name" value="NITROGEN ASSIMILATION TRANSCRIPTIONAL ACTIVATOR-RELATED"/>
    <property type="match status" value="1"/>
</dbReference>
<evidence type="ECO:0000313" key="6">
    <source>
        <dbReference type="EMBL" id="VCU72432.1"/>
    </source>
</evidence>
<dbReference type="GO" id="GO:0003677">
    <property type="term" value="F:DNA binding"/>
    <property type="evidence" value="ECO:0007669"/>
    <property type="project" value="UniProtKB-KW"/>
</dbReference>
<evidence type="ECO:0000256" key="3">
    <source>
        <dbReference type="ARBA" id="ARBA00023125"/>
    </source>
</evidence>
<dbReference type="InterPro" id="IPR036388">
    <property type="entry name" value="WH-like_DNA-bd_sf"/>
</dbReference>
<dbReference type="InterPro" id="IPR050950">
    <property type="entry name" value="HTH-type_LysR_regulators"/>
</dbReference>
<dbReference type="Gene3D" id="1.10.10.10">
    <property type="entry name" value="Winged helix-like DNA-binding domain superfamily/Winged helix DNA-binding domain"/>
    <property type="match status" value="1"/>
</dbReference>
<dbReference type="InterPro" id="IPR005119">
    <property type="entry name" value="LysR_subst-bd"/>
</dbReference>
<dbReference type="GO" id="GO:0005829">
    <property type="term" value="C:cytosol"/>
    <property type="evidence" value="ECO:0007669"/>
    <property type="project" value="TreeGrafter"/>
</dbReference>
<dbReference type="Proteomes" id="UP000277294">
    <property type="component" value="Unassembled WGS sequence"/>
</dbReference>
<reference evidence="6 7" key="1">
    <citation type="submission" date="2018-10" db="EMBL/GenBank/DDBJ databases">
        <authorList>
            <person name="Criscuolo A."/>
        </authorList>
    </citation>
    <scope>NUCLEOTIDE SEQUENCE [LARGE SCALE GENOMIC DNA]</scope>
    <source>
        <strain evidence="6">DnA1</strain>
    </source>
</reference>
<dbReference type="OrthoDB" id="5914299at2"/>
<proteinExistence type="inferred from homology"/>
<dbReference type="AlphaFoldDB" id="A0A3P4B8Q3"/>
<evidence type="ECO:0000259" key="5">
    <source>
        <dbReference type="PROSITE" id="PS50931"/>
    </source>
</evidence>
<dbReference type="Pfam" id="PF00126">
    <property type="entry name" value="HTH_1"/>
    <property type="match status" value="1"/>
</dbReference>
<organism evidence="6 7">
    <name type="scientific">Pigmentiphaga humi</name>
    <dbReference type="NCBI Taxonomy" id="2478468"/>
    <lineage>
        <taxon>Bacteria</taxon>
        <taxon>Pseudomonadati</taxon>
        <taxon>Pseudomonadota</taxon>
        <taxon>Betaproteobacteria</taxon>
        <taxon>Burkholderiales</taxon>
        <taxon>Alcaligenaceae</taxon>
        <taxon>Pigmentiphaga</taxon>
    </lineage>
</organism>
<feature type="domain" description="HTH lysR-type" evidence="5">
    <location>
        <begin position="11"/>
        <end position="68"/>
    </location>
</feature>
<dbReference type="GO" id="GO:0003700">
    <property type="term" value="F:DNA-binding transcription factor activity"/>
    <property type="evidence" value="ECO:0007669"/>
    <property type="project" value="InterPro"/>
</dbReference>
<dbReference type="CDD" id="cd05466">
    <property type="entry name" value="PBP2_LTTR_substrate"/>
    <property type="match status" value="1"/>
</dbReference>
<accession>A0A3P4B8Q3</accession>
<dbReference type="SUPFAM" id="SSF53850">
    <property type="entry name" value="Periplasmic binding protein-like II"/>
    <property type="match status" value="1"/>
</dbReference>
<keyword evidence="4" id="KW-0804">Transcription</keyword>